<dbReference type="SUPFAM" id="SSF50249">
    <property type="entry name" value="Nucleic acid-binding proteins"/>
    <property type="match status" value="1"/>
</dbReference>
<evidence type="ECO:0000256" key="1">
    <source>
        <dbReference type="SAM" id="MobiDB-lite"/>
    </source>
</evidence>
<dbReference type="EMBL" id="UINC01012823">
    <property type="protein sequence ID" value="SVA55777.1"/>
    <property type="molecule type" value="Genomic_DNA"/>
</dbReference>
<dbReference type="PRINTS" id="PR00081">
    <property type="entry name" value="GDHRDH"/>
</dbReference>
<dbReference type="InterPro" id="IPR036291">
    <property type="entry name" value="NAD(P)-bd_dom_sf"/>
</dbReference>
<evidence type="ECO:0000259" key="3">
    <source>
        <dbReference type="Pfam" id="PF12172"/>
    </source>
</evidence>
<proteinExistence type="predicted"/>
<dbReference type="SUPFAM" id="SSF51735">
    <property type="entry name" value="NAD(P)-binding Rossmann-fold domains"/>
    <property type="match status" value="1"/>
</dbReference>
<dbReference type="Pfam" id="PF00106">
    <property type="entry name" value="adh_short"/>
    <property type="match status" value="1"/>
</dbReference>
<dbReference type="PANTHER" id="PTHR34075:SF5">
    <property type="entry name" value="BLR3430 PROTEIN"/>
    <property type="match status" value="1"/>
</dbReference>
<gene>
    <name evidence="4" type="ORF">METZ01_LOCUS108631</name>
</gene>
<protein>
    <recommendedName>
        <fullName evidence="5">DUF35 domain-containing protein</fullName>
    </recommendedName>
</protein>
<dbReference type="InterPro" id="IPR052513">
    <property type="entry name" value="Thioester_dehydratase-like"/>
</dbReference>
<dbReference type="InterPro" id="IPR012340">
    <property type="entry name" value="NA-bd_OB-fold"/>
</dbReference>
<name>A0A381WV43_9ZZZZ</name>
<dbReference type="Pfam" id="PF01796">
    <property type="entry name" value="OB_ChsH2_C"/>
    <property type="match status" value="1"/>
</dbReference>
<evidence type="ECO:0000313" key="4">
    <source>
        <dbReference type="EMBL" id="SVA55777.1"/>
    </source>
</evidence>
<dbReference type="PANTHER" id="PTHR34075">
    <property type="entry name" value="BLR3430 PROTEIN"/>
    <property type="match status" value="1"/>
</dbReference>
<dbReference type="Gene3D" id="3.40.50.720">
    <property type="entry name" value="NAD(P)-binding Rossmann-like Domain"/>
    <property type="match status" value="1"/>
</dbReference>
<dbReference type="Pfam" id="PF12172">
    <property type="entry name" value="zf-ChsH2"/>
    <property type="match status" value="1"/>
</dbReference>
<dbReference type="InterPro" id="IPR002347">
    <property type="entry name" value="SDR_fam"/>
</dbReference>
<dbReference type="InterPro" id="IPR002878">
    <property type="entry name" value="ChsH2_C"/>
</dbReference>
<organism evidence="4">
    <name type="scientific">marine metagenome</name>
    <dbReference type="NCBI Taxonomy" id="408172"/>
    <lineage>
        <taxon>unclassified sequences</taxon>
        <taxon>metagenomes</taxon>
        <taxon>ecological metagenomes</taxon>
    </lineage>
</organism>
<sequence>MPISPPPRKNPQKRTRVPVEPPDSRSRAALGLSVAAARGRFMLQVCTECSAIQYPPRDACSSCLSVDLEWQVVSNRGRLVAETVIRTSTHIYFRERTPWRVGTVQLDCGPSMICHVHGNCESQGNVRMINRLDKSGHGVLFALPEKEIPAMEDDPQLRELTCSPKFRRILITDARSESGQALARAFSKANAAIVFAGEAERWRHWPERDSLKEIENVELVPLDVSDTQSVEELCGEIGGKVDILVNNARFVRPGGVMDGGDLVFAQQEMEVNCLGLMRLAQAFGPVMCGRGADGVNSATAWVNILSIYAYCNLPQFGVYSASSAAAHSLSQCLRSEMRAGGIRVMNVYTSPTEDEWHQPLPPPKVTASKLASAVVEGLQDGLEEVYVGDLAKDLIDRWSAEPKLLEQEMTRQGGG</sequence>
<feature type="region of interest" description="Disordered" evidence="1">
    <location>
        <begin position="1"/>
        <end position="25"/>
    </location>
</feature>
<dbReference type="AlphaFoldDB" id="A0A381WV43"/>
<feature type="domain" description="ChsH2 rubredoxin-like zinc ribbon" evidence="3">
    <location>
        <begin position="35"/>
        <end position="68"/>
    </location>
</feature>
<evidence type="ECO:0008006" key="5">
    <source>
        <dbReference type="Google" id="ProtNLM"/>
    </source>
</evidence>
<accession>A0A381WV43</accession>
<evidence type="ECO:0000259" key="2">
    <source>
        <dbReference type="Pfam" id="PF01796"/>
    </source>
</evidence>
<dbReference type="Gene3D" id="6.10.30.10">
    <property type="match status" value="1"/>
</dbReference>
<dbReference type="InterPro" id="IPR022002">
    <property type="entry name" value="ChsH2_Znr"/>
</dbReference>
<reference evidence="4" key="1">
    <citation type="submission" date="2018-05" db="EMBL/GenBank/DDBJ databases">
        <authorList>
            <person name="Lanie J.A."/>
            <person name="Ng W.-L."/>
            <person name="Kazmierczak K.M."/>
            <person name="Andrzejewski T.M."/>
            <person name="Davidsen T.M."/>
            <person name="Wayne K.J."/>
            <person name="Tettelin H."/>
            <person name="Glass J.I."/>
            <person name="Rusch D."/>
            <person name="Podicherti R."/>
            <person name="Tsui H.-C.T."/>
            <person name="Winkler M.E."/>
        </authorList>
    </citation>
    <scope>NUCLEOTIDE SEQUENCE</scope>
</reference>
<feature type="domain" description="ChsH2 C-terminal OB-fold" evidence="2">
    <location>
        <begin position="70"/>
        <end position="123"/>
    </location>
</feature>